<dbReference type="AlphaFoldDB" id="A0A9N9TG23"/>
<gene>
    <name evidence="3" type="ORF">DIABBA_LOCUS13396</name>
</gene>
<keyword evidence="1" id="KW-0479">Metal-binding</keyword>
<sequence length="852" mass="98862">MDMEQNNMQAEDEANIPVSEAAATMRLQEQFTVEDMIQSTLRALLIYQDKSKTTHSTGPREKEQSFDNKEIANLLPEFSGQNTDITLWLERLNAVQSVYNVPDNIMQIIAMGKLMGHAKNWFNSKVDYVMMDWETLKSEMRKMFSNPADVVMLRRNFERRRWKSGEKFTNYYQEKITLGNSAGVPEGELIQYIIEGFDNPTLQCQARMMLHEIRTIEDLFSRMSNVVKDTVPQLNHNRFPKSTASTFRQRSSTPAVQRNGIRCFNCNQDGHKLSDCTRPRRERGSCFKCGKMDHRLRDCPERVQPDSTTNVVQEAGVQPYMVNIDYSVEMDLAKINSASSIAERKPIKKLKDLPVGQPFPIQSAKVVKGNFGPAVLLDMGTEVVFLPQRVTEVYQPAIGTLCGGKYSVTFEGEVDVVNVYALELVQTDKTLFYTVLPARLTENKRDTHVNLLLVQNKYYPRLNDYDAPPADDDCNEDIKYHYCWIKNLSRLVSSQLNKNNHKKFICDRCMNYFHQQNKLVEHEKVCSKFNKYKINFPKESHVEFKNFTYQQTTPFVVYADFECQLENYNQSNVNLTKTVKYQKHVPYSAGFYVKCNFDDNLSYFDSYRGADCMDWFANRMADVAKFVNSKIKTITPMIEKANASTATSYSFRFMGASLDELVSILSDSKKKILQREFQNFDENKFKLLTRKGVFCYDYIDSLEKLNEKDLPSIEKFYNKLNDETISDEKYAHAQSVWQHFNIQTIGEYSDIYLKTDILLLADVFEQLRKKCFSTYGLDPAWYYTMPGYTWDCMLKYTGCRLELLKDPDMVLFYENAIRGGISVCSNRFSEANNKYMSEYDPKSLPSTLCTWM</sequence>
<keyword evidence="4" id="KW-1185">Reference proteome</keyword>
<dbReference type="GO" id="GO:0008270">
    <property type="term" value="F:zinc ion binding"/>
    <property type="evidence" value="ECO:0007669"/>
    <property type="project" value="UniProtKB-KW"/>
</dbReference>
<dbReference type="Gene3D" id="4.10.60.10">
    <property type="entry name" value="Zinc finger, CCHC-type"/>
    <property type="match status" value="1"/>
</dbReference>
<evidence type="ECO:0000313" key="4">
    <source>
        <dbReference type="Proteomes" id="UP001153709"/>
    </source>
</evidence>
<protein>
    <recommendedName>
        <fullName evidence="2">CCHC-type domain-containing protein</fullName>
    </recommendedName>
</protein>
<dbReference type="GO" id="GO:0003676">
    <property type="term" value="F:nucleic acid binding"/>
    <property type="evidence" value="ECO:0007669"/>
    <property type="project" value="InterPro"/>
</dbReference>
<reference evidence="3" key="1">
    <citation type="submission" date="2022-01" db="EMBL/GenBank/DDBJ databases">
        <authorList>
            <person name="King R."/>
        </authorList>
    </citation>
    <scope>NUCLEOTIDE SEQUENCE</scope>
</reference>
<dbReference type="PROSITE" id="PS50158">
    <property type="entry name" value="ZF_CCHC"/>
    <property type="match status" value="2"/>
</dbReference>
<dbReference type="OrthoDB" id="6776032at2759"/>
<dbReference type="Pfam" id="PF00098">
    <property type="entry name" value="zf-CCHC"/>
    <property type="match status" value="2"/>
</dbReference>
<keyword evidence="1" id="KW-0863">Zinc-finger</keyword>
<accession>A0A9N9TG23</accession>
<keyword evidence="1" id="KW-0862">Zinc</keyword>
<name>A0A9N9TG23_DIABA</name>
<evidence type="ECO:0000313" key="3">
    <source>
        <dbReference type="EMBL" id="CAG9840772.1"/>
    </source>
</evidence>
<proteinExistence type="predicted"/>
<dbReference type="SMART" id="SM00343">
    <property type="entry name" value="ZnF_C2HC"/>
    <property type="match status" value="2"/>
</dbReference>
<evidence type="ECO:0000256" key="1">
    <source>
        <dbReference type="PROSITE-ProRule" id="PRU00047"/>
    </source>
</evidence>
<dbReference type="SUPFAM" id="SSF57756">
    <property type="entry name" value="Retrovirus zinc finger-like domains"/>
    <property type="match status" value="1"/>
</dbReference>
<evidence type="ECO:0000259" key="2">
    <source>
        <dbReference type="PROSITE" id="PS50158"/>
    </source>
</evidence>
<dbReference type="InterPro" id="IPR001878">
    <property type="entry name" value="Znf_CCHC"/>
</dbReference>
<dbReference type="Proteomes" id="UP001153709">
    <property type="component" value="Chromosome 9"/>
</dbReference>
<feature type="domain" description="CCHC-type" evidence="2">
    <location>
        <begin position="286"/>
        <end position="301"/>
    </location>
</feature>
<dbReference type="InterPro" id="IPR036875">
    <property type="entry name" value="Znf_CCHC_sf"/>
</dbReference>
<feature type="domain" description="CCHC-type" evidence="2">
    <location>
        <begin position="262"/>
        <end position="278"/>
    </location>
</feature>
<dbReference type="PANTHER" id="PTHR31511">
    <property type="entry name" value="PROTEIN CBG23764"/>
    <property type="match status" value="1"/>
</dbReference>
<dbReference type="EMBL" id="OU898284">
    <property type="protein sequence ID" value="CAG9840772.1"/>
    <property type="molecule type" value="Genomic_DNA"/>
</dbReference>
<dbReference type="PANTHER" id="PTHR31511:SF12">
    <property type="entry name" value="RHO TERMINATION FACTOR N-TERMINAL DOMAIN-CONTAINING PROTEIN"/>
    <property type="match status" value="1"/>
</dbReference>
<organism evidence="3 4">
    <name type="scientific">Diabrotica balteata</name>
    <name type="common">Banded cucumber beetle</name>
    <dbReference type="NCBI Taxonomy" id="107213"/>
    <lineage>
        <taxon>Eukaryota</taxon>
        <taxon>Metazoa</taxon>
        <taxon>Ecdysozoa</taxon>
        <taxon>Arthropoda</taxon>
        <taxon>Hexapoda</taxon>
        <taxon>Insecta</taxon>
        <taxon>Pterygota</taxon>
        <taxon>Neoptera</taxon>
        <taxon>Endopterygota</taxon>
        <taxon>Coleoptera</taxon>
        <taxon>Polyphaga</taxon>
        <taxon>Cucujiformia</taxon>
        <taxon>Chrysomeloidea</taxon>
        <taxon>Chrysomelidae</taxon>
        <taxon>Galerucinae</taxon>
        <taxon>Diabroticina</taxon>
        <taxon>Diabroticites</taxon>
        <taxon>Diabrotica</taxon>
    </lineage>
</organism>